<evidence type="ECO:0000313" key="2">
    <source>
        <dbReference type="Proteomes" id="UP001148838"/>
    </source>
</evidence>
<name>A0ABQ8STH4_PERAM</name>
<organism evidence="1 2">
    <name type="scientific">Periplaneta americana</name>
    <name type="common">American cockroach</name>
    <name type="synonym">Blatta americana</name>
    <dbReference type="NCBI Taxonomy" id="6978"/>
    <lineage>
        <taxon>Eukaryota</taxon>
        <taxon>Metazoa</taxon>
        <taxon>Ecdysozoa</taxon>
        <taxon>Arthropoda</taxon>
        <taxon>Hexapoda</taxon>
        <taxon>Insecta</taxon>
        <taxon>Pterygota</taxon>
        <taxon>Neoptera</taxon>
        <taxon>Polyneoptera</taxon>
        <taxon>Dictyoptera</taxon>
        <taxon>Blattodea</taxon>
        <taxon>Blattoidea</taxon>
        <taxon>Blattidae</taxon>
        <taxon>Blattinae</taxon>
        <taxon>Periplaneta</taxon>
    </lineage>
</organism>
<keyword evidence="2" id="KW-1185">Reference proteome</keyword>
<dbReference type="EMBL" id="JAJSOF020000021">
    <property type="protein sequence ID" value="KAJ4437442.1"/>
    <property type="molecule type" value="Genomic_DNA"/>
</dbReference>
<sequence>MSLYRTSIRGKKWYFPIIAHLIDVAEQNAWLLYRCNEENIDHLSFQRRVDLHVEATEMQDIPEKSNHNVPQV</sequence>
<comment type="caution">
    <text evidence="1">The sequence shown here is derived from an EMBL/GenBank/DDBJ whole genome shotgun (WGS) entry which is preliminary data.</text>
</comment>
<protein>
    <recommendedName>
        <fullName evidence="3">PiggyBac transposable element-derived protein domain-containing protein</fullName>
    </recommendedName>
</protein>
<gene>
    <name evidence="1" type="ORF">ANN_17586</name>
</gene>
<evidence type="ECO:0008006" key="3">
    <source>
        <dbReference type="Google" id="ProtNLM"/>
    </source>
</evidence>
<reference evidence="1 2" key="1">
    <citation type="journal article" date="2022" name="Allergy">
        <title>Genome assembly and annotation of Periplaneta americana reveal a comprehensive cockroach allergen profile.</title>
        <authorList>
            <person name="Wang L."/>
            <person name="Xiong Q."/>
            <person name="Saelim N."/>
            <person name="Wang L."/>
            <person name="Nong W."/>
            <person name="Wan A.T."/>
            <person name="Shi M."/>
            <person name="Liu X."/>
            <person name="Cao Q."/>
            <person name="Hui J.H.L."/>
            <person name="Sookrung N."/>
            <person name="Leung T.F."/>
            <person name="Tungtrongchitr A."/>
            <person name="Tsui S.K.W."/>
        </authorList>
    </citation>
    <scope>NUCLEOTIDE SEQUENCE [LARGE SCALE GENOMIC DNA]</scope>
    <source>
        <strain evidence="1">PWHHKU_190912</strain>
    </source>
</reference>
<dbReference type="PANTHER" id="PTHR47272">
    <property type="entry name" value="DDE_TNP_1_7 DOMAIN-CONTAINING PROTEIN"/>
    <property type="match status" value="1"/>
</dbReference>
<accession>A0ABQ8STH4</accession>
<proteinExistence type="predicted"/>
<dbReference type="Proteomes" id="UP001148838">
    <property type="component" value="Unassembled WGS sequence"/>
</dbReference>
<evidence type="ECO:0000313" key="1">
    <source>
        <dbReference type="EMBL" id="KAJ4437442.1"/>
    </source>
</evidence>